<keyword evidence="2 10" id="KW-0328">Glycosyltransferase</keyword>
<evidence type="ECO:0000256" key="5">
    <source>
        <dbReference type="ARBA" id="ARBA00022985"/>
    </source>
</evidence>
<dbReference type="InterPro" id="IPR029044">
    <property type="entry name" value="Nucleotide-diphossugar_trans"/>
</dbReference>
<dbReference type="KEGG" id="rlc:K227x_60280"/>
<evidence type="ECO:0000256" key="1">
    <source>
        <dbReference type="ARBA" id="ARBA00022475"/>
    </source>
</evidence>
<dbReference type="GO" id="GO:0099621">
    <property type="term" value="F:undecaprenyl-phosphate 4-deoxy-4-formamido-L-arabinose transferase activity"/>
    <property type="evidence" value="ECO:0007669"/>
    <property type="project" value="UniProtKB-EC"/>
</dbReference>
<evidence type="ECO:0000256" key="8">
    <source>
        <dbReference type="SAM" id="MobiDB-lite"/>
    </source>
</evidence>
<reference evidence="10 11" key="1">
    <citation type="submission" date="2019-02" db="EMBL/GenBank/DDBJ databases">
        <title>Deep-cultivation of Planctomycetes and their phenomic and genomic characterization uncovers novel biology.</title>
        <authorList>
            <person name="Wiegand S."/>
            <person name="Jogler M."/>
            <person name="Boedeker C."/>
            <person name="Pinto D."/>
            <person name="Vollmers J."/>
            <person name="Rivas-Marin E."/>
            <person name="Kohn T."/>
            <person name="Peeters S.H."/>
            <person name="Heuer A."/>
            <person name="Rast P."/>
            <person name="Oberbeckmann S."/>
            <person name="Bunk B."/>
            <person name="Jeske O."/>
            <person name="Meyerdierks A."/>
            <person name="Storesund J.E."/>
            <person name="Kallscheuer N."/>
            <person name="Luecker S."/>
            <person name="Lage O.M."/>
            <person name="Pohl T."/>
            <person name="Merkel B.J."/>
            <person name="Hornburger P."/>
            <person name="Mueller R.-W."/>
            <person name="Bruemmer F."/>
            <person name="Labrenz M."/>
            <person name="Spormann A.M."/>
            <person name="Op den Camp H."/>
            <person name="Overmann J."/>
            <person name="Amann R."/>
            <person name="Jetten M.S.M."/>
            <person name="Mascher T."/>
            <person name="Medema M.H."/>
            <person name="Devos D.P."/>
            <person name="Kaster A.-K."/>
            <person name="Ovreas L."/>
            <person name="Rohde M."/>
            <person name="Galperin M.Y."/>
            <person name="Jogler C."/>
        </authorList>
    </citation>
    <scope>NUCLEOTIDE SEQUENCE [LARGE SCALE GENOMIC DNA]</scope>
    <source>
        <strain evidence="10 11">K22_7</strain>
    </source>
</reference>
<feature type="region of interest" description="Disordered" evidence="8">
    <location>
        <begin position="211"/>
        <end position="236"/>
    </location>
</feature>
<evidence type="ECO:0000256" key="4">
    <source>
        <dbReference type="ARBA" id="ARBA00022692"/>
    </source>
</evidence>
<keyword evidence="11" id="KW-1185">Reference proteome</keyword>
<feature type="compositionally biased region" description="Polar residues" evidence="8">
    <location>
        <begin position="226"/>
        <end position="236"/>
    </location>
</feature>
<gene>
    <name evidence="10" type="primary">arnC_5</name>
    <name evidence="10" type="ORF">K227x_60280</name>
</gene>
<keyword evidence="6" id="KW-1133">Transmembrane helix</keyword>
<dbReference type="OrthoDB" id="284530at2"/>
<organism evidence="10 11">
    <name type="scientific">Rubripirellula lacrimiformis</name>
    <dbReference type="NCBI Taxonomy" id="1930273"/>
    <lineage>
        <taxon>Bacteria</taxon>
        <taxon>Pseudomonadati</taxon>
        <taxon>Planctomycetota</taxon>
        <taxon>Planctomycetia</taxon>
        <taxon>Pirellulales</taxon>
        <taxon>Pirellulaceae</taxon>
        <taxon>Rubripirellula</taxon>
    </lineage>
</organism>
<evidence type="ECO:0000256" key="3">
    <source>
        <dbReference type="ARBA" id="ARBA00022679"/>
    </source>
</evidence>
<sequence>MANGTRFHCVPLMPAELVRRWALIDAGPLCRSDFLAKAFLMNPNTKLSIVLPVRNGQDRIAERIERVLMALVEFRIEGAEIVVVDDGSSDATPMILADLCIRYPRVRVMRHNRPRGMEAAGQTGLERAVGDLVFIQESDAELRLEDLQRLLQISEDPTIVAARAESCSRPLSPELTRRLRAAGTNADHQFEYRVDDPHRFSLQMIRRTHLQSLSGPGGGRYRLVGQHSQSTRLESA</sequence>
<evidence type="ECO:0000256" key="2">
    <source>
        <dbReference type="ARBA" id="ARBA00022676"/>
    </source>
</evidence>
<keyword evidence="5" id="KW-0448">Lipopolysaccharide biosynthesis</keyword>
<proteinExistence type="predicted"/>
<feature type="domain" description="Glycosyltransferase 2-like" evidence="9">
    <location>
        <begin position="48"/>
        <end position="165"/>
    </location>
</feature>
<evidence type="ECO:0000259" key="9">
    <source>
        <dbReference type="Pfam" id="PF00535"/>
    </source>
</evidence>
<dbReference type="SUPFAM" id="SSF53448">
    <property type="entry name" value="Nucleotide-diphospho-sugar transferases"/>
    <property type="match status" value="1"/>
</dbReference>
<keyword evidence="4" id="KW-0812">Transmembrane</keyword>
<evidence type="ECO:0000313" key="11">
    <source>
        <dbReference type="Proteomes" id="UP000318538"/>
    </source>
</evidence>
<dbReference type="Proteomes" id="UP000318538">
    <property type="component" value="Chromosome"/>
</dbReference>
<dbReference type="InterPro" id="IPR001173">
    <property type="entry name" value="Glyco_trans_2-like"/>
</dbReference>
<keyword evidence="3 10" id="KW-0808">Transferase</keyword>
<dbReference type="Pfam" id="PF00535">
    <property type="entry name" value="Glycos_transf_2"/>
    <property type="match status" value="1"/>
</dbReference>
<dbReference type="GO" id="GO:0009103">
    <property type="term" value="P:lipopolysaccharide biosynthetic process"/>
    <property type="evidence" value="ECO:0007669"/>
    <property type="project" value="UniProtKB-KW"/>
</dbReference>
<keyword evidence="1" id="KW-1003">Cell membrane</keyword>
<dbReference type="PANTHER" id="PTHR48090:SF3">
    <property type="entry name" value="UNDECAPRENYL-PHOSPHATE 4-DEOXY-4-FORMAMIDO-L-ARABINOSE TRANSFERASE"/>
    <property type="match status" value="1"/>
</dbReference>
<evidence type="ECO:0000313" key="10">
    <source>
        <dbReference type="EMBL" id="QDT07600.1"/>
    </source>
</evidence>
<dbReference type="AlphaFoldDB" id="A0A517NKE9"/>
<dbReference type="EC" id="2.4.2.53" evidence="10"/>
<dbReference type="EMBL" id="CP036525">
    <property type="protein sequence ID" value="QDT07600.1"/>
    <property type="molecule type" value="Genomic_DNA"/>
</dbReference>
<dbReference type="Gene3D" id="3.90.550.10">
    <property type="entry name" value="Spore Coat Polysaccharide Biosynthesis Protein SpsA, Chain A"/>
    <property type="match status" value="1"/>
</dbReference>
<dbReference type="InterPro" id="IPR050256">
    <property type="entry name" value="Glycosyltransferase_2"/>
</dbReference>
<name>A0A517NKE9_9BACT</name>
<protein>
    <submittedName>
        <fullName evidence="10">Undecaprenyl-phosphate 4-deoxy-4-formamido-L-arabinose transferase</fullName>
        <ecNumber evidence="10">2.4.2.53</ecNumber>
    </submittedName>
</protein>
<keyword evidence="7" id="KW-0472">Membrane</keyword>
<dbReference type="PANTHER" id="PTHR48090">
    <property type="entry name" value="UNDECAPRENYL-PHOSPHATE 4-DEOXY-4-FORMAMIDO-L-ARABINOSE TRANSFERASE-RELATED"/>
    <property type="match status" value="1"/>
</dbReference>
<dbReference type="GO" id="GO:0005886">
    <property type="term" value="C:plasma membrane"/>
    <property type="evidence" value="ECO:0007669"/>
    <property type="project" value="TreeGrafter"/>
</dbReference>
<evidence type="ECO:0000256" key="6">
    <source>
        <dbReference type="ARBA" id="ARBA00022989"/>
    </source>
</evidence>
<evidence type="ECO:0000256" key="7">
    <source>
        <dbReference type="ARBA" id="ARBA00023136"/>
    </source>
</evidence>
<accession>A0A517NKE9</accession>